<dbReference type="SUPFAM" id="SSF46785">
    <property type="entry name" value="Winged helix' DNA-binding domain"/>
    <property type="match status" value="1"/>
</dbReference>
<organism evidence="3 4">
    <name type="scientific">Bacillus suaedaesalsae</name>
    <dbReference type="NCBI Taxonomy" id="2810349"/>
    <lineage>
        <taxon>Bacteria</taxon>
        <taxon>Bacillati</taxon>
        <taxon>Bacillota</taxon>
        <taxon>Bacilli</taxon>
        <taxon>Bacillales</taxon>
        <taxon>Bacillaceae</taxon>
        <taxon>Bacillus</taxon>
    </lineage>
</organism>
<dbReference type="RefSeq" id="WP_204203496.1">
    <property type="nucleotide sequence ID" value="NZ_JAFELM010000030.1"/>
</dbReference>
<dbReference type="Gene3D" id="1.10.10.10">
    <property type="entry name" value="Winged helix-like DNA-binding domain superfamily/Winged helix DNA-binding domain"/>
    <property type="match status" value="1"/>
</dbReference>
<evidence type="ECO:0000313" key="3">
    <source>
        <dbReference type="EMBL" id="MBM6618134.1"/>
    </source>
</evidence>
<comment type="caution">
    <text evidence="3">The sequence shown here is derived from an EMBL/GenBank/DDBJ whole genome shotgun (WGS) entry which is preliminary data.</text>
</comment>
<protein>
    <submittedName>
        <fullName evidence="3">MarR family transcriptional regulator</fullName>
    </submittedName>
</protein>
<keyword evidence="4" id="KW-1185">Reference proteome</keyword>
<dbReference type="SMART" id="SM00347">
    <property type="entry name" value="HTH_MARR"/>
    <property type="match status" value="1"/>
</dbReference>
<dbReference type="EMBL" id="JAFELM010000030">
    <property type="protein sequence ID" value="MBM6618134.1"/>
    <property type="molecule type" value="Genomic_DNA"/>
</dbReference>
<gene>
    <name evidence="3" type="ORF">JR050_10735</name>
</gene>
<proteinExistence type="predicted"/>
<dbReference type="InterPro" id="IPR036390">
    <property type="entry name" value="WH_DNA-bd_sf"/>
</dbReference>
<name>A0ABS2DI60_9BACI</name>
<evidence type="ECO:0000259" key="2">
    <source>
        <dbReference type="SMART" id="SM00347"/>
    </source>
</evidence>
<dbReference type="Proteomes" id="UP001518925">
    <property type="component" value="Unassembled WGS sequence"/>
</dbReference>
<evidence type="ECO:0000256" key="1">
    <source>
        <dbReference type="ARBA" id="ARBA00023125"/>
    </source>
</evidence>
<accession>A0ABS2DI60</accession>
<evidence type="ECO:0000313" key="4">
    <source>
        <dbReference type="Proteomes" id="UP001518925"/>
    </source>
</evidence>
<reference evidence="3 4" key="1">
    <citation type="submission" date="2021-02" db="EMBL/GenBank/DDBJ databases">
        <title>Bacillus sp. RD4P76, an endophyte from a halophyte.</title>
        <authorList>
            <person name="Sun J.-Q."/>
        </authorList>
    </citation>
    <scope>NUCLEOTIDE SEQUENCE [LARGE SCALE GENOMIC DNA]</scope>
    <source>
        <strain evidence="3 4">RD4P76</strain>
    </source>
</reference>
<dbReference type="Pfam" id="PF01047">
    <property type="entry name" value="MarR"/>
    <property type="match status" value="1"/>
</dbReference>
<keyword evidence="1" id="KW-0238">DNA-binding</keyword>
<dbReference type="PANTHER" id="PTHR33164">
    <property type="entry name" value="TRANSCRIPTIONAL REGULATOR, MARR FAMILY"/>
    <property type="match status" value="1"/>
</dbReference>
<dbReference type="InterPro" id="IPR000835">
    <property type="entry name" value="HTH_MarR-typ"/>
</dbReference>
<sequence>MDQALLHVMINHWRGMYKVLKHDWQTVAREIGVTSSELHVLWIVSFEKIAPMTKIAELGLWDVSTVAQMVTRLKKKMLINTTKDKNDRRITWCELTPIGIETVKKSKEFHYQFVDFVSDHKGDSEDKRELIDNLRSFQNEFNRHFHGEKFVEWIDKTEKQLP</sequence>
<dbReference type="PANTHER" id="PTHR33164:SF43">
    <property type="entry name" value="HTH-TYPE TRANSCRIPTIONAL REPRESSOR YETL"/>
    <property type="match status" value="1"/>
</dbReference>
<dbReference type="InterPro" id="IPR036388">
    <property type="entry name" value="WH-like_DNA-bd_sf"/>
</dbReference>
<feature type="domain" description="HTH marR-type" evidence="2">
    <location>
        <begin position="26"/>
        <end position="127"/>
    </location>
</feature>
<dbReference type="InterPro" id="IPR039422">
    <property type="entry name" value="MarR/SlyA-like"/>
</dbReference>